<dbReference type="EMBL" id="JARAKH010000029">
    <property type="protein sequence ID" value="KAK8388208.1"/>
    <property type="molecule type" value="Genomic_DNA"/>
</dbReference>
<dbReference type="AlphaFoldDB" id="A0AAW0TLV7"/>
<dbReference type="Proteomes" id="UP001487740">
    <property type="component" value="Unassembled WGS sequence"/>
</dbReference>
<accession>A0AAW0TLV7</accession>
<sequence length="181" mass="20678">MFVQTLFCPRSTLHLVLPTHCSTRTATANELKRVSQLLSNDGYPQHEIDEVIRRPSLQATLSKRLTAHLQDGALRRHSTINHRRNMTRKDIEANTTILHKEPDNARLRMREAAYIHQNKSSINTQLLPDFSLPSLRSQGTKSRDTRSGILLGRKVDVKRASLVEKPPFQQQLTTRDPIKDA</sequence>
<reference evidence="1 2" key="1">
    <citation type="submission" date="2023-03" db="EMBL/GenBank/DDBJ databases">
        <title>High-quality genome of Scylla paramamosain provides insights in environmental adaptation.</title>
        <authorList>
            <person name="Zhang L."/>
        </authorList>
    </citation>
    <scope>NUCLEOTIDE SEQUENCE [LARGE SCALE GENOMIC DNA]</scope>
    <source>
        <strain evidence="1">LZ_2023a</strain>
        <tissue evidence="1">Muscle</tissue>
    </source>
</reference>
<evidence type="ECO:0000313" key="1">
    <source>
        <dbReference type="EMBL" id="KAK8388208.1"/>
    </source>
</evidence>
<organism evidence="1 2">
    <name type="scientific">Scylla paramamosain</name>
    <name type="common">Mud crab</name>
    <dbReference type="NCBI Taxonomy" id="85552"/>
    <lineage>
        <taxon>Eukaryota</taxon>
        <taxon>Metazoa</taxon>
        <taxon>Ecdysozoa</taxon>
        <taxon>Arthropoda</taxon>
        <taxon>Crustacea</taxon>
        <taxon>Multicrustacea</taxon>
        <taxon>Malacostraca</taxon>
        <taxon>Eumalacostraca</taxon>
        <taxon>Eucarida</taxon>
        <taxon>Decapoda</taxon>
        <taxon>Pleocyemata</taxon>
        <taxon>Brachyura</taxon>
        <taxon>Eubrachyura</taxon>
        <taxon>Portunoidea</taxon>
        <taxon>Portunidae</taxon>
        <taxon>Portuninae</taxon>
        <taxon>Scylla</taxon>
    </lineage>
</organism>
<protein>
    <submittedName>
        <fullName evidence="1">Uncharacterized protein</fullName>
    </submittedName>
</protein>
<comment type="caution">
    <text evidence="1">The sequence shown here is derived from an EMBL/GenBank/DDBJ whole genome shotgun (WGS) entry which is preliminary data.</text>
</comment>
<name>A0AAW0TLV7_SCYPA</name>
<gene>
    <name evidence="1" type="ORF">O3P69_020237</name>
</gene>
<keyword evidence="2" id="KW-1185">Reference proteome</keyword>
<proteinExistence type="predicted"/>
<evidence type="ECO:0000313" key="2">
    <source>
        <dbReference type="Proteomes" id="UP001487740"/>
    </source>
</evidence>